<dbReference type="Proteomes" id="UP000317039">
    <property type="component" value="Chromosome"/>
</dbReference>
<gene>
    <name evidence="3" type="ORF">FOH10_30570</name>
</gene>
<proteinExistence type="predicted"/>
<sequence length="151" mass="15638">MGQRRFLIGIGTATLFAGAVAMTAPAATAQELAPGVSCDGFTCRNDTDDTYRIDSVATCGVGGNTIYDSVPVSTYVSPRATVDVQVNCPAFTEPGSWESQPPTTRLDGTVDVPPPVFEPGRPVPTFAQTIRHDHAEVDNDPPASGPSGSAG</sequence>
<dbReference type="AlphaFoldDB" id="A0A516NU26"/>
<feature type="chain" id="PRO_5039055723" description="Secreted protein" evidence="2">
    <location>
        <begin position="30"/>
        <end position="151"/>
    </location>
</feature>
<dbReference type="PROSITE" id="PS51318">
    <property type="entry name" value="TAT"/>
    <property type="match status" value="1"/>
</dbReference>
<accession>A0A516NU26</accession>
<dbReference type="InterPro" id="IPR006311">
    <property type="entry name" value="TAT_signal"/>
</dbReference>
<evidence type="ECO:0000256" key="2">
    <source>
        <dbReference type="SAM" id="SignalP"/>
    </source>
</evidence>
<name>A0A516NU26_9NOCA</name>
<evidence type="ECO:0000256" key="1">
    <source>
        <dbReference type="SAM" id="MobiDB-lite"/>
    </source>
</evidence>
<keyword evidence="2" id="KW-0732">Signal</keyword>
<dbReference type="KEGG" id="nod:FOH10_30570"/>
<dbReference type="RefSeq" id="WP_143983266.1">
    <property type="nucleotide sequence ID" value="NZ_CP041695.1"/>
</dbReference>
<reference evidence="3 4" key="1">
    <citation type="submission" date="2019-07" db="EMBL/GenBank/DDBJ databases">
        <title>Complete Genome Sequence and Methylome Analysis of Nocardia otitidis-caviarum NEB252.</title>
        <authorList>
            <person name="Fomenkov A."/>
            <person name="Anton B.P."/>
            <person name="Vincze T."/>
            <person name="Roberts R.J."/>
        </authorList>
    </citation>
    <scope>NUCLEOTIDE SEQUENCE [LARGE SCALE GENOMIC DNA]</scope>
    <source>
        <strain evidence="3 4">NEB252</strain>
    </source>
</reference>
<protein>
    <recommendedName>
        <fullName evidence="5">Secreted protein</fullName>
    </recommendedName>
</protein>
<organism evidence="3 4">
    <name type="scientific">Nocardia otitidiscaviarum</name>
    <dbReference type="NCBI Taxonomy" id="1823"/>
    <lineage>
        <taxon>Bacteria</taxon>
        <taxon>Bacillati</taxon>
        <taxon>Actinomycetota</taxon>
        <taxon>Actinomycetes</taxon>
        <taxon>Mycobacteriales</taxon>
        <taxon>Nocardiaceae</taxon>
        <taxon>Nocardia</taxon>
    </lineage>
</organism>
<feature type="signal peptide" evidence="2">
    <location>
        <begin position="1"/>
        <end position="29"/>
    </location>
</feature>
<dbReference type="EMBL" id="CP041695">
    <property type="protein sequence ID" value="QDP82425.1"/>
    <property type="molecule type" value="Genomic_DNA"/>
</dbReference>
<feature type="region of interest" description="Disordered" evidence="1">
    <location>
        <begin position="118"/>
        <end position="151"/>
    </location>
</feature>
<evidence type="ECO:0000313" key="4">
    <source>
        <dbReference type="Proteomes" id="UP000317039"/>
    </source>
</evidence>
<dbReference type="GeneID" id="80336703"/>
<evidence type="ECO:0008006" key="5">
    <source>
        <dbReference type="Google" id="ProtNLM"/>
    </source>
</evidence>
<evidence type="ECO:0000313" key="3">
    <source>
        <dbReference type="EMBL" id="QDP82425.1"/>
    </source>
</evidence>
<feature type="region of interest" description="Disordered" evidence="1">
    <location>
        <begin position="92"/>
        <end position="111"/>
    </location>
</feature>